<dbReference type="AlphaFoldDB" id="A0AAV2HI59"/>
<feature type="transmembrane region" description="Helical" evidence="5">
    <location>
        <begin position="42"/>
        <end position="59"/>
    </location>
</feature>
<feature type="non-terminal residue" evidence="7">
    <location>
        <position position="307"/>
    </location>
</feature>
<dbReference type="PANTHER" id="PTHR46641:SF2">
    <property type="entry name" value="FMRFAMIDE RECEPTOR"/>
    <property type="match status" value="1"/>
</dbReference>
<evidence type="ECO:0000256" key="2">
    <source>
        <dbReference type="ARBA" id="ARBA00022692"/>
    </source>
</evidence>
<evidence type="ECO:0000259" key="6">
    <source>
        <dbReference type="PROSITE" id="PS50262"/>
    </source>
</evidence>
<reference evidence="7 8" key="1">
    <citation type="submission" date="2024-04" db="EMBL/GenBank/DDBJ databases">
        <authorList>
            <consortium name="Genoscope - CEA"/>
            <person name="William W."/>
        </authorList>
    </citation>
    <scope>NUCLEOTIDE SEQUENCE [LARGE SCALE GENOMIC DNA]</scope>
</reference>
<dbReference type="InterPro" id="IPR019427">
    <property type="entry name" value="7TM_GPCR_serpentine_rcpt_Srw"/>
</dbReference>
<comment type="caution">
    <text evidence="7">The sequence shown here is derived from an EMBL/GenBank/DDBJ whole genome shotgun (WGS) entry which is preliminary data.</text>
</comment>
<organism evidence="7 8">
    <name type="scientific">Lymnaea stagnalis</name>
    <name type="common">Great pond snail</name>
    <name type="synonym">Helix stagnalis</name>
    <dbReference type="NCBI Taxonomy" id="6523"/>
    <lineage>
        <taxon>Eukaryota</taxon>
        <taxon>Metazoa</taxon>
        <taxon>Spiralia</taxon>
        <taxon>Lophotrochozoa</taxon>
        <taxon>Mollusca</taxon>
        <taxon>Gastropoda</taxon>
        <taxon>Heterobranchia</taxon>
        <taxon>Euthyneura</taxon>
        <taxon>Panpulmonata</taxon>
        <taxon>Hygrophila</taxon>
        <taxon>Lymnaeoidea</taxon>
        <taxon>Lymnaeidae</taxon>
        <taxon>Lymnaea</taxon>
    </lineage>
</organism>
<feature type="transmembrane region" description="Helical" evidence="5">
    <location>
        <begin position="183"/>
        <end position="202"/>
    </location>
</feature>
<evidence type="ECO:0000313" key="7">
    <source>
        <dbReference type="EMBL" id="CAL1533719.1"/>
    </source>
</evidence>
<dbReference type="GO" id="GO:0008528">
    <property type="term" value="F:G protein-coupled peptide receptor activity"/>
    <property type="evidence" value="ECO:0007669"/>
    <property type="project" value="InterPro"/>
</dbReference>
<dbReference type="SUPFAM" id="SSF81321">
    <property type="entry name" value="Family A G protein-coupled receptor-like"/>
    <property type="match status" value="1"/>
</dbReference>
<dbReference type="InterPro" id="IPR000276">
    <property type="entry name" value="GPCR_Rhodpsn"/>
</dbReference>
<evidence type="ECO:0000256" key="3">
    <source>
        <dbReference type="ARBA" id="ARBA00022989"/>
    </source>
</evidence>
<evidence type="ECO:0000256" key="5">
    <source>
        <dbReference type="SAM" id="Phobius"/>
    </source>
</evidence>
<dbReference type="PROSITE" id="PS50262">
    <property type="entry name" value="G_PROTEIN_RECEP_F1_2"/>
    <property type="match status" value="1"/>
</dbReference>
<comment type="subcellular location">
    <subcellularLocation>
        <location evidence="1">Membrane</location>
    </subcellularLocation>
</comment>
<dbReference type="Gene3D" id="1.20.1070.10">
    <property type="entry name" value="Rhodopsin 7-helix transmembrane proteins"/>
    <property type="match status" value="1"/>
</dbReference>
<dbReference type="InterPro" id="IPR017452">
    <property type="entry name" value="GPCR_Rhodpsn_7TM"/>
</dbReference>
<dbReference type="InterPro" id="IPR052954">
    <property type="entry name" value="GPCR-Ligand_Int"/>
</dbReference>
<feature type="transmembrane region" description="Helical" evidence="5">
    <location>
        <begin position="234"/>
        <end position="258"/>
    </location>
</feature>
<name>A0AAV2HI59_LYMST</name>
<keyword evidence="4 5" id="KW-0472">Membrane</keyword>
<keyword evidence="2 5" id="KW-0812">Transmembrane</keyword>
<proteinExistence type="predicted"/>
<dbReference type="EMBL" id="CAXITT010000150">
    <property type="protein sequence ID" value="CAL1533719.1"/>
    <property type="molecule type" value="Genomic_DNA"/>
</dbReference>
<dbReference type="Pfam" id="PF10324">
    <property type="entry name" value="7TM_GPCR_Srw"/>
    <property type="match status" value="1"/>
</dbReference>
<dbReference type="GO" id="GO:0016020">
    <property type="term" value="C:membrane"/>
    <property type="evidence" value="ECO:0007669"/>
    <property type="project" value="UniProtKB-SubCell"/>
</dbReference>
<feature type="transmembrane region" description="Helical" evidence="5">
    <location>
        <begin position="270"/>
        <end position="294"/>
    </location>
</feature>
<dbReference type="PANTHER" id="PTHR46641">
    <property type="entry name" value="FMRFAMIDE RECEPTOR-RELATED"/>
    <property type="match status" value="1"/>
</dbReference>
<protein>
    <recommendedName>
        <fullName evidence="6">G-protein coupled receptors family 1 profile domain-containing protein</fullName>
    </recommendedName>
</protein>
<sequence length="307" mass="34869">MFQIVNFATICQAIDVFGTVTNIINLIVFYKLGFNDPVNVSLFGLALSDLGCLVTLIWLNTCFNPLFNQSDIPFDALEVQYLTAGWPHVSFTRVTSWITACITLERCLCITLPLQVKTIVTPRRVALIVLGIFFIMVVSTLPVYYCNRFAWKFYPDRNRTLIGLVFTEDREAIEKVLFAINNVFIPFSAFGAVIICTVVLVVKLKQKTKWRKTSTAPGKSDNVSSRDQKVSRMIVMVSTLFIVCFTPMTVFFVGMIVVPELSIVGTYRNIFFIISSFSFILESTNSSLNIFIYYHMSSRYKAVFNQL</sequence>
<feature type="transmembrane region" description="Helical" evidence="5">
    <location>
        <begin position="125"/>
        <end position="145"/>
    </location>
</feature>
<keyword evidence="3 5" id="KW-1133">Transmembrane helix</keyword>
<feature type="domain" description="G-protein coupled receptors family 1 profile" evidence="6">
    <location>
        <begin position="18"/>
        <end position="293"/>
    </location>
</feature>
<dbReference type="PRINTS" id="PR00237">
    <property type="entry name" value="GPCRRHODOPSN"/>
</dbReference>
<keyword evidence="8" id="KW-1185">Reference proteome</keyword>
<accession>A0AAV2HI59</accession>
<evidence type="ECO:0000256" key="4">
    <source>
        <dbReference type="ARBA" id="ARBA00023136"/>
    </source>
</evidence>
<evidence type="ECO:0000313" key="8">
    <source>
        <dbReference type="Proteomes" id="UP001497497"/>
    </source>
</evidence>
<gene>
    <name evidence="7" type="ORF">GSLYS_00007679001</name>
</gene>
<evidence type="ECO:0000256" key="1">
    <source>
        <dbReference type="ARBA" id="ARBA00004370"/>
    </source>
</evidence>
<dbReference type="Proteomes" id="UP001497497">
    <property type="component" value="Unassembled WGS sequence"/>
</dbReference>
<feature type="transmembrane region" description="Helical" evidence="5">
    <location>
        <begin position="7"/>
        <end position="30"/>
    </location>
</feature>